<sequence length="141" mass="15144">MSTYDLRPHHALCMCFFTGRGYSADFIANMDIVLRDLERGATARICAGSDALCAHCPNLQAGRCASAGKVVRYDAAVMALCGLHECDIVTAAELRRAVIGNILRPGKLAAVCGDCEWSGLCQRLANDRPDFSADCAHVQPL</sequence>
<dbReference type="Pfam" id="PF06935">
    <property type="entry name" value="DUF1284"/>
    <property type="match status" value="1"/>
</dbReference>
<dbReference type="Proteomes" id="UP000824123">
    <property type="component" value="Unassembled WGS sequence"/>
</dbReference>
<accession>A0A9D1S5C4</accession>
<gene>
    <name evidence="1" type="ORF">IAC59_09545</name>
</gene>
<evidence type="ECO:0000313" key="1">
    <source>
        <dbReference type="EMBL" id="HIU47481.1"/>
    </source>
</evidence>
<reference evidence="1" key="1">
    <citation type="submission" date="2020-10" db="EMBL/GenBank/DDBJ databases">
        <authorList>
            <person name="Gilroy R."/>
        </authorList>
    </citation>
    <scope>NUCLEOTIDE SEQUENCE</scope>
    <source>
        <strain evidence="1">ChiSxjej2B14-8506</strain>
    </source>
</reference>
<comment type="caution">
    <text evidence="1">The sequence shown here is derived from an EMBL/GenBank/DDBJ whole genome shotgun (WGS) entry which is preliminary data.</text>
</comment>
<evidence type="ECO:0000313" key="2">
    <source>
        <dbReference type="Proteomes" id="UP000824123"/>
    </source>
</evidence>
<protein>
    <submittedName>
        <fullName evidence="1">DUF1284 domain-containing protein</fullName>
    </submittedName>
</protein>
<proteinExistence type="predicted"/>
<organism evidence="1 2">
    <name type="scientific">Candidatus Fimadaptatus faecigallinarum</name>
    <dbReference type="NCBI Taxonomy" id="2840814"/>
    <lineage>
        <taxon>Bacteria</taxon>
        <taxon>Bacillati</taxon>
        <taxon>Bacillota</taxon>
        <taxon>Clostridia</taxon>
        <taxon>Eubacteriales</taxon>
        <taxon>Candidatus Fimadaptatus</taxon>
    </lineage>
</organism>
<dbReference type="InterPro" id="IPR009702">
    <property type="entry name" value="DUF1284"/>
</dbReference>
<dbReference type="AlphaFoldDB" id="A0A9D1S5C4"/>
<dbReference type="EMBL" id="DVNK01000057">
    <property type="protein sequence ID" value="HIU47481.1"/>
    <property type="molecule type" value="Genomic_DNA"/>
</dbReference>
<name>A0A9D1S5C4_9FIRM</name>
<reference evidence="1" key="2">
    <citation type="journal article" date="2021" name="PeerJ">
        <title>Extensive microbial diversity within the chicken gut microbiome revealed by metagenomics and culture.</title>
        <authorList>
            <person name="Gilroy R."/>
            <person name="Ravi A."/>
            <person name="Getino M."/>
            <person name="Pursley I."/>
            <person name="Horton D.L."/>
            <person name="Alikhan N.F."/>
            <person name="Baker D."/>
            <person name="Gharbi K."/>
            <person name="Hall N."/>
            <person name="Watson M."/>
            <person name="Adriaenssens E.M."/>
            <person name="Foster-Nyarko E."/>
            <person name="Jarju S."/>
            <person name="Secka A."/>
            <person name="Antonio M."/>
            <person name="Oren A."/>
            <person name="Chaudhuri R.R."/>
            <person name="La Ragione R."/>
            <person name="Hildebrand F."/>
            <person name="Pallen M.J."/>
        </authorList>
    </citation>
    <scope>NUCLEOTIDE SEQUENCE</scope>
    <source>
        <strain evidence="1">ChiSxjej2B14-8506</strain>
    </source>
</reference>